<feature type="region of interest" description="Disordered" evidence="1">
    <location>
        <begin position="53"/>
        <end position="137"/>
    </location>
</feature>
<feature type="compositionally biased region" description="Basic and acidic residues" evidence="1">
    <location>
        <begin position="118"/>
        <end position="131"/>
    </location>
</feature>
<gene>
    <name evidence="2" type="ORF">VHEMI00661</name>
</gene>
<protein>
    <submittedName>
        <fullName evidence="2">Uncharacterized protein</fullName>
    </submittedName>
</protein>
<reference evidence="2 3" key="1">
    <citation type="journal article" date="2015" name="Genome Announc.">
        <title>Draft Genome Sequence and Gene Annotation of the Entomopathogenic Fungus Verticillium hemipterigenum.</title>
        <authorList>
            <person name="Horn F."/>
            <person name="Habel A."/>
            <person name="Scharf D.H."/>
            <person name="Dworschak J."/>
            <person name="Brakhage A.A."/>
            <person name="Guthke R."/>
            <person name="Hertweck C."/>
            <person name="Linde J."/>
        </authorList>
    </citation>
    <scope>NUCLEOTIDE SEQUENCE [LARGE SCALE GENOMIC DNA]</scope>
</reference>
<name>A0A0A1T2K2_9HYPO</name>
<dbReference type="Proteomes" id="UP000039046">
    <property type="component" value="Unassembled WGS sequence"/>
</dbReference>
<dbReference type="EMBL" id="CDHN01000001">
    <property type="protein sequence ID" value="CEJ80482.1"/>
    <property type="molecule type" value="Genomic_DNA"/>
</dbReference>
<sequence>MKWDNAAHEALLVAICNTMRVGSVEMKEIVAAMNEKHFPVTVRGVSQHILKLKKNRDAEFSTTATDTKVAKSKPKDKASGQKRAASKKRGNSYDDADLDDEEIQFKKELQSNTDPAEYDEKKSNKRAKLESDVDTEV</sequence>
<evidence type="ECO:0000313" key="3">
    <source>
        <dbReference type="Proteomes" id="UP000039046"/>
    </source>
</evidence>
<dbReference type="OrthoDB" id="4777826at2759"/>
<dbReference type="HOGENOM" id="CLU_1866517_0_0_1"/>
<keyword evidence="3" id="KW-1185">Reference proteome</keyword>
<accession>A0A0A1T2K2</accession>
<evidence type="ECO:0000256" key="1">
    <source>
        <dbReference type="SAM" id="MobiDB-lite"/>
    </source>
</evidence>
<dbReference type="AlphaFoldDB" id="A0A0A1T2K2"/>
<evidence type="ECO:0000313" key="2">
    <source>
        <dbReference type="EMBL" id="CEJ80482.1"/>
    </source>
</evidence>
<organism evidence="2 3">
    <name type="scientific">[Torrubiella] hemipterigena</name>
    <dbReference type="NCBI Taxonomy" id="1531966"/>
    <lineage>
        <taxon>Eukaryota</taxon>
        <taxon>Fungi</taxon>
        <taxon>Dikarya</taxon>
        <taxon>Ascomycota</taxon>
        <taxon>Pezizomycotina</taxon>
        <taxon>Sordariomycetes</taxon>
        <taxon>Hypocreomycetidae</taxon>
        <taxon>Hypocreales</taxon>
        <taxon>Clavicipitaceae</taxon>
        <taxon>Clavicipitaceae incertae sedis</taxon>
        <taxon>'Torrubiella' clade</taxon>
    </lineage>
</organism>
<proteinExistence type="predicted"/>